<evidence type="ECO:0000313" key="3">
    <source>
        <dbReference type="Proteomes" id="UP000738359"/>
    </source>
</evidence>
<sequence length="118" mass="14060">RQSAGYHFFLFQTRTNYLKLSTTLWFYWMNSPYMVTPKLLLSKDMDRVAHLACLVCYWNSYDTRKWMDKLEAEDAQDSSQTPVAFDLDNGPWNRSQRLTVGRAQDRPRPDKKPISFRQ</sequence>
<name>A0A9P6IP63_MORAP</name>
<proteinExistence type="predicted"/>
<feature type="non-terminal residue" evidence="2">
    <location>
        <position position="1"/>
    </location>
</feature>
<dbReference type="AlphaFoldDB" id="A0A9P6IP63"/>
<organism evidence="2 3">
    <name type="scientific">Mortierella alpina</name>
    <name type="common">Oleaginous fungus</name>
    <name type="synonym">Mortierella renispora</name>
    <dbReference type="NCBI Taxonomy" id="64518"/>
    <lineage>
        <taxon>Eukaryota</taxon>
        <taxon>Fungi</taxon>
        <taxon>Fungi incertae sedis</taxon>
        <taxon>Mucoromycota</taxon>
        <taxon>Mortierellomycotina</taxon>
        <taxon>Mortierellomycetes</taxon>
        <taxon>Mortierellales</taxon>
        <taxon>Mortierellaceae</taxon>
        <taxon>Mortierella</taxon>
    </lineage>
</organism>
<protein>
    <submittedName>
        <fullName evidence="2">Uncharacterized protein</fullName>
    </submittedName>
</protein>
<feature type="region of interest" description="Disordered" evidence="1">
    <location>
        <begin position="72"/>
        <end position="118"/>
    </location>
</feature>
<dbReference type="Proteomes" id="UP000738359">
    <property type="component" value="Unassembled WGS sequence"/>
</dbReference>
<gene>
    <name evidence="2" type="ORF">BGZ70_006223</name>
</gene>
<keyword evidence="3" id="KW-1185">Reference proteome</keyword>
<feature type="non-terminal residue" evidence="2">
    <location>
        <position position="118"/>
    </location>
</feature>
<comment type="caution">
    <text evidence="2">The sequence shown here is derived from an EMBL/GenBank/DDBJ whole genome shotgun (WGS) entry which is preliminary data.</text>
</comment>
<reference evidence="2" key="1">
    <citation type="journal article" date="2020" name="Fungal Divers.">
        <title>Resolving the Mortierellaceae phylogeny through synthesis of multi-gene phylogenetics and phylogenomics.</title>
        <authorList>
            <person name="Vandepol N."/>
            <person name="Liber J."/>
            <person name="Desiro A."/>
            <person name="Na H."/>
            <person name="Kennedy M."/>
            <person name="Barry K."/>
            <person name="Grigoriev I.V."/>
            <person name="Miller A.N."/>
            <person name="O'Donnell K."/>
            <person name="Stajich J.E."/>
            <person name="Bonito G."/>
        </authorList>
    </citation>
    <scope>NUCLEOTIDE SEQUENCE</scope>
    <source>
        <strain evidence="2">CK1249</strain>
    </source>
</reference>
<evidence type="ECO:0000313" key="2">
    <source>
        <dbReference type="EMBL" id="KAF9941598.1"/>
    </source>
</evidence>
<accession>A0A9P6IP63</accession>
<evidence type="ECO:0000256" key="1">
    <source>
        <dbReference type="SAM" id="MobiDB-lite"/>
    </source>
</evidence>
<feature type="compositionally biased region" description="Basic and acidic residues" evidence="1">
    <location>
        <begin position="103"/>
        <end position="118"/>
    </location>
</feature>
<dbReference type="OrthoDB" id="2351776at2759"/>
<dbReference type="EMBL" id="JAAAHY010003453">
    <property type="protein sequence ID" value="KAF9941598.1"/>
    <property type="molecule type" value="Genomic_DNA"/>
</dbReference>